<dbReference type="HOGENOM" id="CLU_2080771_0_0_4"/>
<evidence type="ECO:0000313" key="3">
    <source>
        <dbReference type="Proteomes" id="UP000028782"/>
    </source>
</evidence>
<evidence type="ECO:0000256" key="1">
    <source>
        <dbReference type="SAM" id="MobiDB-lite"/>
    </source>
</evidence>
<evidence type="ECO:0000313" key="2">
    <source>
        <dbReference type="EMBL" id="AIJ45541.1"/>
    </source>
</evidence>
<dbReference type="RefSeq" id="WP_043371250.1">
    <property type="nucleotide sequence ID" value="NZ_CP006704.1"/>
</dbReference>
<dbReference type="Proteomes" id="UP000028782">
    <property type="component" value="Chromosome"/>
</dbReference>
<dbReference type="EMBL" id="CP006704">
    <property type="protein sequence ID" value="AIJ45541.1"/>
    <property type="molecule type" value="Genomic_DNA"/>
</dbReference>
<proteinExistence type="predicted"/>
<name>A0A076PLJ6_COMTE</name>
<sequence>MNNTHPDGLMELSGELVHDAEVRTVVMGDDQTPMPVLCLLIKADRCNNSLVRSEQVYPAALRHEAEQAARGMKRGTRVTVTSPVAHLRMTMGMTTNIQVHGRAKQPKATPPKEAAHA</sequence>
<accession>A0A076PLJ6</accession>
<gene>
    <name evidence="2" type="ORF">O987_06990</name>
</gene>
<dbReference type="AlphaFoldDB" id="A0A076PLJ6"/>
<reference evidence="2 3" key="1">
    <citation type="journal article" date="2014" name="Genome Announc.">
        <title>Complete Genome Sequence of Polychlorinated Biphenyl Degrader Comamonas testosteroni TK102 (NBRC 109938).</title>
        <authorList>
            <person name="Fukuda K."/>
            <person name="Hosoyama A."/>
            <person name="Tsuchikane K."/>
            <person name="Ohji S."/>
            <person name="Yamazoe A."/>
            <person name="Fujita N."/>
            <person name="Shintani M."/>
            <person name="Kimbara K."/>
        </authorList>
    </citation>
    <scope>NUCLEOTIDE SEQUENCE [LARGE SCALE GENOMIC DNA]</scope>
    <source>
        <strain evidence="2">TK102</strain>
    </source>
</reference>
<evidence type="ECO:0008006" key="4">
    <source>
        <dbReference type="Google" id="ProtNLM"/>
    </source>
</evidence>
<protein>
    <recommendedName>
        <fullName evidence="4">Single-stranded DNA-binding protein</fullName>
    </recommendedName>
</protein>
<dbReference type="KEGG" id="ctes:O987_06990"/>
<organism evidence="2 3">
    <name type="scientific">Comamonas testosteroni TK102</name>
    <dbReference type="NCBI Taxonomy" id="1392005"/>
    <lineage>
        <taxon>Bacteria</taxon>
        <taxon>Pseudomonadati</taxon>
        <taxon>Pseudomonadota</taxon>
        <taxon>Betaproteobacteria</taxon>
        <taxon>Burkholderiales</taxon>
        <taxon>Comamonadaceae</taxon>
        <taxon>Comamonas</taxon>
    </lineage>
</organism>
<feature type="region of interest" description="Disordered" evidence="1">
    <location>
        <begin position="95"/>
        <end position="117"/>
    </location>
</feature>